<evidence type="ECO:0000256" key="1">
    <source>
        <dbReference type="SAM" id="MobiDB-lite"/>
    </source>
</evidence>
<keyword evidence="2" id="KW-1133">Transmembrane helix</keyword>
<dbReference type="EMBL" id="MNAD01000958">
    <property type="protein sequence ID" value="OJT09220.1"/>
    <property type="molecule type" value="Genomic_DNA"/>
</dbReference>
<feature type="transmembrane region" description="Helical" evidence="2">
    <location>
        <begin position="76"/>
        <end position="102"/>
    </location>
</feature>
<keyword evidence="2" id="KW-0812">Transmembrane</keyword>
<organism evidence="4 5">
    <name type="scientific">Trametes pubescens</name>
    <name type="common">White-rot fungus</name>
    <dbReference type="NCBI Taxonomy" id="154538"/>
    <lineage>
        <taxon>Eukaryota</taxon>
        <taxon>Fungi</taxon>
        <taxon>Dikarya</taxon>
        <taxon>Basidiomycota</taxon>
        <taxon>Agaricomycotina</taxon>
        <taxon>Agaricomycetes</taxon>
        <taxon>Polyporales</taxon>
        <taxon>Polyporaceae</taxon>
        <taxon>Trametes</taxon>
    </lineage>
</organism>
<reference evidence="4 5" key="1">
    <citation type="submission" date="2016-10" db="EMBL/GenBank/DDBJ databases">
        <title>Genome sequence of the basidiomycete white-rot fungus Trametes pubescens.</title>
        <authorList>
            <person name="Makela M.R."/>
            <person name="Granchi Z."/>
            <person name="Peng M."/>
            <person name="De Vries R.P."/>
            <person name="Grigoriev I."/>
            <person name="Riley R."/>
            <person name="Hilden K."/>
        </authorList>
    </citation>
    <scope>NUCLEOTIDE SEQUENCE [LARGE SCALE GENOMIC DNA]</scope>
    <source>
        <strain evidence="4 5">FBCC735</strain>
    </source>
</reference>
<dbReference type="AlphaFoldDB" id="A0A1M2VNU5"/>
<gene>
    <name evidence="4" type="ORF">TRAPUB_14295</name>
</gene>
<feature type="region of interest" description="Disordered" evidence="1">
    <location>
        <begin position="390"/>
        <end position="412"/>
    </location>
</feature>
<evidence type="ECO:0000313" key="5">
    <source>
        <dbReference type="Proteomes" id="UP000184267"/>
    </source>
</evidence>
<dbReference type="OMA" id="LNYVVFW"/>
<evidence type="ECO:0000256" key="2">
    <source>
        <dbReference type="SAM" id="Phobius"/>
    </source>
</evidence>
<name>A0A1M2VNU5_TRAPU</name>
<feature type="domain" description="DUF6533" evidence="3">
    <location>
        <begin position="44"/>
        <end position="87"/>
    </location>
</feature>
<comment type="caution">
    <text evidence="4">The sequence shown here is derived from an EMBL/GenBank/DDBJ whole genome shotgun (WGS) entry which is preliminary data.</text>
</comment>
<keyword evidence="5" id="KW-1185">Reference proteome</keyword>
<dbReference type="InterPro" id="IPR045340">
    <property type="entry name" value="DUF6533"/>
</dbReference>
<accession>A0A1M2VNU5</accession>
<feature type="transmembrane region" description="Helical" evidence="2">
    <location>
        <begin position="152"/>
        <end position="171"/>
    </location>
</feature>
<dbReference type="Proteomes" id="UP000184267">
    <property type="component" value="Unassembled WGS sequence"/>
</dbReference>
<evidence type="ECO:0000313" key="4">
    <source>
        <dbReference type="EMBL" id="OJT09220.1"/>
    </source>
</evidence>
<feature type="transmembrane region" description="Helical" evidence="2">
    <location>
        <begin position="122"/>
        <end position="140"/>
    </location>
</feature>
<dbReference type="OrthoDB" id="2755720at2759"/>
<feature type="transmembrane region" description="Helical" evidence="2">
    <location>
        <begin position="38"/>
        <end position="56"/>
    </location>
</feature>
<keyword evidence="2" id="KW-0472">Membrane</keyword>
<sequence>MSSQDGPDAAEIIALYGAKYKSRRQVIYLPAPPANTELTTPPVAASFTALLLYEYLVTVDQEVRLFWTRPARAASLLFFVIRYWTLLNYVVFWAMSVAAAGFSDKAWMRISPSGSCALGSKIQFAFVSLQYIPWAVLSALRVFALSGMNRPLSAFVFLLASVPAVTNMVAFKFGLTGAKVLTLGCIEQLDVTPLQHEILSVVTRASLTAADVIVVVVTIFATWSRGLPRVCTGACGRASLGDVLLYNDAVLDAYADSASDLLHSILLALNILVIVLSRASSDAIVQQASYLTNISAPLSAILICRFLLDLQAANRAAAEFGSHMLSLPSGLRGDGDASEDTLRFDVAVFGAETRHDSLFTGYWDGASMAAFTEESDDTDTAGDAGHAMVLRPVTSAEDRSGSESHSGMGGLG</sequence>
<proteinExistence type="predicted"/>
<dbReference type="Pfam" id="PF20151">
    <property type="entry name" value="DUF6533"/>
    <property type="match status" value="1"/>
</dbReference>
<protein>
    <recommendedName>
        <fullName evidence="3">DUF6533 domain-containing protein</fullName>
    </recommendedName>
</protein>
<evidence type="ECO:0000259" key="3">
    <source>
        <dbReference type="Pfam" id="PF20151"/>
    </source>
</evidence>
<dbReference type="STRING" id="154538.A0A1M2VNU5"/>